<dbReference type="InterPro" id="IPR032821">
    <property type="entry name" value="PKS_assoc"/>
</dbReference>
<dbReference type="InterPro" id="IPR008278">
    <property type="entry name" value="4-PPantetheinyl_Trfase_dom"/>
</dbReference>
<dbReference type="InterPro" id="IPR001227">
    <property type="entry name" value="Ac_transferase_dom_sf"/>
</dbReference>
<dbReference type="InterPro" id="IPR020841">
    <property type="entry name" value="PKS_Beta-ketoAc_synthase_dom"/>
</dbReference>
<protein>
    <submittedName>
        <fullName evidence="3">Acyl transferase domain-containing protein</fullName>
    </submittedName>
</protein>
<dbReference type="Gene3D" id="3.40.366.10">
    <property type="entry name" value="Malonyl-Coenzyme A Acyl Carrier Protein, domain 2"/>
    <property type="match status" value="1"/>
</dbReference>
<dbReference type="Pfam" id="PF01648">
    <property type="entry name" value="ACPS"/>
    <property type="match status" value="1"/>
</dbReference>
<dbReference type="SUPFAM" id="SSF52151">
    <property type="entry name" value="FabD/lysophospholipase-like"/>
    <property type="match status" value="1"/>
</dbReference>
<dbReference type="SUPFAM" id="SSF53901">
    <property type="entry name" value="Thiolase-like"/>
    <property type="match status" value="1"/>
</dbReference>
<dbReference type="InterPro" id="IPR037143">
    <property type="entry name" value="4-PPantetheinyl_Trfase_dom_sf"/>
</dbReference>
<dbReference type="Pfam" id="PF00109">
    <property type="entry name" value="ketoacyl-synt"/>
    <property type="match status" value="1"/>
</dbReference>
<dbReference type="InterPro" id="IPR042104">
    <property type="entry name" value="PKS_dehydratase_sf"/>
</dbReference>
<dbReference type="CDD" id="cd00833">
    <property type="entry name" value="PKS"/>
    <property type="match status" value="1"/>
</dbReference>
<dbReference type="InterPro" id="IPR014031">
    <property type="entry name" value="Ketoacyl_synth_C"/>
</dbReference>
<keyword evidence="1 3" id="KW-0808">Transferase</keyword>
<dbReference type="OrthoDB" id="9778690at2"/>
<dbReference type="SMART" id="SM00827">
    <property type="entry name" value="PKS_AT"/>
    <property type="match status" value="1"/>
</dbReference>
<dbReference type="Pfam" id="PF16197">
    <property type="entry name" value="KAsynt_C_assoc"/>
    <property type="match status" value="1"/>
</dbReference>
<dbReference type="InterPro" id="IPR016035">
    <property type="entry name" value="Acyl_Trfase/lysoPLipase"/>
</dbReference>
<dbReference type="Pfam" id="PF02801">
    <property type="entry name" value="Ketoacyl-synt_C"/>
    <property type="match status" value="1"/>
</dbReference>
<dbReference type="InterPro" id="IPR016039">
    <property type="entry name" value="Thiolase-like"/>
</dbReference>
<gene>
    <name evidence="3" type="ORF">SAMN05661044_00859</name>
</gene>
<dbReference type="Gene3D" id="3.30.70.250">
    <property type="entry name" value="Malonyl-CoA ACP transacylase, ACP-binding"/>
    <property type="match status" value="1"/>
</dbReference>
<keyword evidence="4" id="KW-1185">Reference proteome</keyword>
<reference evidence="4" key="1">
    <citation type="submission" date="2016-10" db="EMBL/GenBank/DDBJ databases">
        <authorList>
            <person name="Varghese N."/>
            <person name="Submissions S."/>
        </authorList>
    </citation>
    <scope>NUCLEOTIDE SEQUENCE [LARGE SCALE GENOMIC DNA]</scope>
    <source>
        <strain evidence="4">DSM 18733</strain>
    </source>
</reference>
<evidence type="ECO:0000256" key="1">
    <source>
        <dbReference type="ARBA" id="ARBA00022679"/>
    </source>
</evidence>
<dbReference type="GO" id="GO:0008897">
    <property type="term" value="F:holo-[acyl-carrier-protein] synthase activity"/>
    <property type="evidence" value="ECO:0007669"/>
    <property type="project" value="InterPro"/>
</dbReference>
<evidence type="ECO:0000313" key="4">
    <source>
        <dbReference type="Proteomes" id="UP000199421"/>
    </source>
</evidence>
<dbReference type="InterPro" id="IPR014030">
    <property type="entry name" value="Ketoacyl_synth_N"/>
</dbReference>
<dbReference type="Proteomes" id="UP000199421">
    <property type="component" value="Unassembled WGS sequence"/>
</dbReference>
<dbReference type="Pfam" id="PF00698">
    <property type="entry name" value="Acyl_transf_1"/>
    <property type="match status" value="1"/>
</dbReference>
<dbReference type="InterPro" id="IPR052568">
    <property type="entry name" value="PKS-FAS_Synthase"/>
</dbReference>
<evidence type="ECO:0000259" key="2">
    <source>
        <dbReference type="PROSITE" id="PS52004"/>
    </source>
</evidence>
<organism evidence="3 4">
    <name type="scientific">Olivibacter domesticus</name>
    <name type="common">Pseudosphingobacterium domesticum</name>
    <dbReference type="NCBI Taxonomy" id="407022"/>
    <lineage>
        <taxon>Bacteria</taxon>
        <taxon>Pseudomonadati</taxon>
        <taxon>Bacteroidota</taxon>
        <taxon>Sphingobacteriia</taxon>
        <taxon>Sphingobacteriales</taxon>
        <taxon>Sphingobacteriaceae</taxon>
        <taxon>Olivibacter</taxon>
    </lineage>
</organism>
<dbReference type="SUPFAM" id="SSF55048">
    <property type="entry name" value="Probable ACP-binding domain of malonyl-CoA ACP transacylase"/>
    <property type="match status" value="1"/>
</dbReference>
<dbReference type="Gene3D" id="3.40.47.10">
    <property type="match status" value="1"/>
</dbReference>
<evidence type="ECO:0000313" key="3">
    <source>
        <dbReference type="EMBL" id="SEK67028.1"/>
    </source>
</evidence>
<dbReference type="PROSITE" id="PS52004">
    <property type="entry name" value="KS3_2"/>
    <property type="match status" value="1"/>
</dbReference>
<dbReference type="SMART" id="SM00825">
    <property type="entry name" value="PKS_KS"/>
    <property type="match status" value="1"/>
</dbReference>
<name>A0A1H7IXB0_OLID1</name>
<dbReference type="RefSeq" id="WP_093318737.1">
    <property type="nucleotide sequence ID" value="NZ_FOAF01000001.1"/>
</dbReference>
<sequence>MTKDIAIIGMSAIFPGAPNVQTYWENILNKIDAVKEVPANRIDSRYFGAHIATVDRFYCDKGGFIDDYARFDPVAFGILPLAVEGMEPDQLLTLQLAHQALEDAGVWNKRYSLDNTSIIIGKGNYVGPGATRAVEVVHVSEQMIEVLRNLMPHLSEEELDKVKKEFQSKKGRFTPDTAMGLIPNLVASLVANRLNLGGAAYTVDAACASSLLAIDHAVNELISGRADMAIAGGVHVAQNATFWSIFNQLGALSKKQQSRPFDEEADGLIIGEGCGFVVLKTLEKAQQDLDRIYCVIKGVGISSDGSGTSVMSPSVKGQAKAIEQALRNAEISPNDVGYIEAHGTATPLGDRTELETLKQVFGTYQSGLKAKIGSVKSMIGHTMPAAGVAGVIKTALALYHDILPPTLHCDSPIETMMSTRFEPSLKPIAWSESGLPLVAGVNAFGFGGINAHIVLKAYPQQTKIASKPATTSVLPEEKLLLLARTNVEELVAALKVQDTTLGEGSHRIAIFNPTEDRIKKAINIVKKGKPWRNRQDIWFSNEPLLSDNGKIAFLFPGLDGLSSGETDSIVHYFGIEKEFLLDNSMEEANVLGSALSQLHNSRVIDLALKKLGVLPDLNAGHSMGEWLAGMSAGLVTTESVKTLVENLDPRSFEISDAQFIAVGCSYERISNLLSVIPNLYLANDNCPQQVILCGSHVAIQELTHQLKQDQIFHQVLPFQSGFHTPFIKDKVPQLLLGINEIEFLKNKVPIWSATTLSPYPTNVDEIRALTVEHLIQPVRFRELIEKLHQEEDVKIFLQIGSGGVTGFVDDILKGKAYNAFAANSPHRNGLAQLKRVLALLYVEGKEVDLDFLGVSKKQKLDSSIQLQLGSSLVTDWKFSLPLLAHQPEKKQNRSSLLSAEQVKNPLAKAVVENMEEAIGMYSELITILEESAVQSGNSIHKEYRDTQKETVIISSEPQVMYAPLSVSLATHPYLIDHALVKQKKGWHCPEDMDPVIPMTMIFELFGEIAESYAEGKILNKIQDIRVFQWMNVSKPFKESVEVRWMGADKLSLSIQKYAELIAIVDANRSVAPPIQPLDIGKPLNISIEAKSIYDRHMFHGPAYQGIRSILSISDKGIRGMISGNGGKGSLLDNAGQLFGLWLQLTLPINRVAFPVKIDEITFYQDFHDQTGVFECTCMLTDLNSETATANFLLTRNGKLWASIHGWQNIRLEFDERLWQVSMAPKSNILSDEISPGVFKFHKAYQKVISWDFIAKRYLPLDDRNYLQEMPLNKRKKWLISRVAVRDAIRSLLLKEKNEAHFPIEFNLGKLSSGQPIVKGENKENIHISIAHKNDEAVGIASMGKPVGIDIEEIKERGSGFDEIALTHAEQLLLKGRLHDEWVTRFWVAKEAYGKYLGKGLQGNPKKYQVSAVNGNDLLIEGIKIKTIKHNNYIIGWTL</sequence>
<dbReference type="Gene3D" id="3.90.470.20">
    <property type="entry name" value="4'-phosphopantetheinyl transferase domain"/>
    <property type="match status" value="2"/>
</dbReference>
<dbReference type="InterPro" id="IPR014043">
    <property type="entry name" value="Acyl_transferase_dom"/>
</dbReference>
<dbReference type="Gene3D" id="3.10.129.110">
    <property type="entry name" value="Polyketide synthase dehydratase"/>
    <property type="match status" value="1"/>
</dbReference>
<dbReference type="GO" id="GO:0016746">
    <property type="term" value="F:acyltransferase activity"/>
    <property type="evidence" value="ECO:0007669"/>
    <property type="project" value="InterPro"/>
</dbReference>
<dbReference type="EMBL" id="FOAF01000001">
    <property type="protein sequence ID" value="SEK67028.1"/>
    <property type="molecule type" value="Genomic_DNA"/>
</dbReference>
<dbReference type="PANTHER" id="PTHR43074">
    <property type="entry name" value="OMEGA-3 POLYUNSATURATED FATTY ACID SYNTHASE PFAB-RELATED"/>
    <property type="match status" value="1"/>
</dbReference>
<feature type="domain" description="Ketosynthase family 3 (KS3)" evidence="2">
    <location>
        <begin position="2"/>
        <end position="457"/>
    </location>
</feature>
<dbReference type="InterPro" id="IPR016036">
    <property type="entry name" value="Malonyl_transacylase_ACP-bd"/>
</dbReference>
<dbReference type="STRING" id="407022.SAMN05661044_00859"/>
<dbReference type="PANTHER" id="PTHR43074:SF1">
    <property type="entry name" value="BETA-KETOACYL SYNTHASE FAMILY PROTEIN-RELATED"/>
    <property type="match status" value="1"/>
</dbReference>
<proteinExistence type="predicted"/>
<accession>A0A1H7IXB0</accession>
<dbReference type="SUPFAM" id="SSF56214">
    <property type="entry name" value="4'-phosphopantetheinyl transferase"/>
    <property type="match status" value="1"/>
</dbReference>
<dbReference type="GO" id="GO:0000287">
    <property type="term" value="F:magnesium ion binding"/>
    <property type="evidence" value="ECO:0007669"/>
    <property type="project" value="InterPro"/>
</dbReference>